<accession>A0ABU6LT69</accession>
<name>A0ABU6LT69_9ACTN</name>
<gene>
    <name evidence="1" type="ORF">RFN57_03415</name>
</gene>
<reference evidence="1 2" key="1">
    <citation type="submission" date="2024-01" db="EMBL/GenBank/DDBJ databases">
        <title>Genome analysis.</title>
        <authorList>
            <person name="Zhang K."/>
        </authorList>
    </citation>
    <scope>NUCLEOTIDE SEQUENCE [LARGE SCALE GENOMIC DNA]</scope>
    <source>
        <strain evidence="1 2">CGMCC 4.1753</strain>
    </source>
</reference>
<organism evidence="1 2">
    <name type="scientific">Streptomyces violaceochromogenes</name>
    <dbReference type="NCBI Taxonomy" id="67377"/>
    <lineage>
        <taxon>Bacteria</taxon>
        <taxon>Bacillati</taxon>
        <taxon>Actinomycetota</taxon>
        <taxon>Actinomycetes</taxon>
        <taxon>Kitasatosporales</taxon>
        <taxon>Streptomycetaceae</taxon>
        <taxon>Streptomyces</taxon>
    </lineage>
</organism>
<dbReference type="EMBL" id="JAYXNZ010000002">
    <property type="protein sequence ID" value="MEC7051356.1"/>
    <property type="molecule type" value="Genomic_DNA"/>
</dbReference>
<keyword evidence="2" id="KW-1185">Reference proteome</keyword>
<dbReference type="RefSeq" id="WP_191848641.1">
    <property type="nucleotide sequence ID" value="NZ_BMUO01000015.1"/>
</dbReference>
<evidence type="ECO:0000313" key="1">
    <source>
        <dbReference type="EMBL" id="MEC7051356.1"/>
    </source>
</evidence>
<protein>
    <submittedName>
        <fullName evidence="1">Uncharacterized protein</fullName>
    </submittedName>
</protein>
<evidence type="ECO:0000313" key="2">
    <source>
        <dbReference type="Proteomes" id="UP001353952"/>
    </source>
</evidence>
<sequence>MNVRLRYHQRNQTGALTFSFELGEPALPQAVVPVLRLIAHSRPGHVMELVLAGPHAPKVQALITAGMTPPGWKANEAQFWADAFDDLARLQPHRPLLPAARGLRPPGRARG</sequence>
<dbReference type="Proteomes" id="UP001353952">
    <property type="component" value="Unassembled WGS sequence"/>
</dbReference>
<proteinExistence type="predicted"/>
<comment type="caution">
    <text evidence="1">The sequence shown here is derived from an EMBL/GenBank/DDBJ whole genome shotgun (WGS) entry which is preliminary data.</text>
</comment>